<protein>
    <submittedName>
        <fullName evidence="1">Uncharacterized protein</fullName>
    </submittedName>
</protein>
<reference evidence="1" key="2">
    <citation type="journal article" date="2015" name="Data Brief">
        <title>Shoot transcriptome of the giant reed, Arundo donax.</title>
        <authorList>
            <person name="Barrero R.A."/>
            <person name="Guerrero F.D."/>
            <person name="Moolhuijzen P."/>
            <person name="Goolsby J.A."/>
            <person name="Tidwell J."/>
            <person name="Bellgard S.E."/>
            <person name="Bellgard M.I."/>
        </authorList>
    </citation>
    <scope>NUCLEOTIDE SEQUENCE</scope>
    <source>
        <tissue evidence="1">Shoot tissue taken approximately 20 cm above the soil surface</tissue>
    </source>
</reference>
<dbReference type="EMBL" id="GBRH01258187">
    <property type="protein sequence ID" value="JAD39708.1"/>
    <property type="molecule type" value="Transcribed_RNA"/>
</dbReference>
<name>A0A0A8ZPV8_ARUDO</name>
<organism evidence="1">
    <name type="scientific">Arundo donax</name>
    <name type="common">Giant reed</name>
    <name type="synonym">Donax arundinaceus</name>
    <dbReference type="NCBI Taxonomy" id="35708"/>
    <lineage>
        <taxon>Eukaryota</taxon>
        <taxon>Viridiplantae</taxon>
        <taxon>Streptophyta</taxon>
        <taxon>Embryophyta</taxon>
        <taxon>Tracheophyta</taxon>
        <taxon>Spermatophyta</taxon>
        <taxon>Magnoliopsida</taxon>
        <taxon>Liliopsida</taxon>
        <taxon>Poales</taxon>
        <taxon>Poaceae</taxon>
        <taxon>PACMAD clade</taxon>
        <taxon>Arundinoideae</taxon>
        <taxon>Arundineae</taxon>
        <taxon>Arundo</taxon>
    </lineage>
</organism>
<dbReference type="AlphaFoldDB" id="A0A0A8ZPV8"/>
<accession>A0A0A8ZPV8</accession>
<reference evidence="1" key="1">
    <citation type="submission" date="2014-09" db="EMBL/GenBank/DDBJ databases">
        <authorList>
            <person name="Magalhaes I.L.F."/>
            <person name="Oliveira U."/>
            <person name="Santos F.R."/>
            <person name="Vidigal T.H.D.A."/>
            <person name="Brescovit A.D."/>
            <person name="Santos A.J."/>
        </authorList>
    </citation>
    <scope>NUCLEOTIDE SEQUENCE</scope>
    <source>
        <tissue evidence="1">Shoot tissue taken approximately 20 cm above the soil surface</tissue>
    </source>
</reference>
<sequence length="107" mass="11819">MISKASDTPDGLESAQQVVCMLLKLNKALCPKYISNNPCHSQRQYVVGLLQFTRTVDMPALITGVEIDAESCPFGLLLERKSEYYLCRNTILGSCCIALKSNELLCS</sequence>
<proteinExistence type="predicted"/>
<evidence type="ECO:0000313" key="1">
    <source>
        <dbReference type="EMBL" id="JAD39708.1"/>
    </source>
</evidence>